<evidence type="ECO:0000259" key="4">
    <source>
        <dbReference type="SMART" id="SM00181"/>
    </source>
</evidence>
<evidence type="ECO:0000256" key="2">
    <source>
        <dbReference type="SAM" id="Phobius"/>
    </source>
</evidence>
<evidence type="ECO:0000313" key="6">
    <source>
        <dbReference type="Proteomes" id="UP000009168"/>
    </source>
</evidence>
<dbReference type="EMBL" id="GG662663">
    <property type="protein sequence ID" value="EAR97565.2"/>
    <property type="molecule type" value="Genomic_DNA"/>
</dbReference>
<gene>
    <name evidence="5" type="ORF">TTHERM_00439130</name>
</gene>
<sequence>MGLKFKNSLFCNIIAAICLTVYLKRANSQNIRQLIDQPIAGLCSTDVLTNSDVLLFNQAGNQIPKSQVAGDQNFSIKFLANLQSNSATSSWQRILALKDGNGNMIYELLIQNDLSNVKMRLNQVDSNSLDVSNLNLNGKNSMFDLSFQQSAIVLNIYDSSFSNALTLNVNNPPTYDITIINLILLNISDGNSIYNMCGSIQNVVFVAGTQNSNDSYDLKDLVKYQGQARLLLHYDFQLYSGNIVTDLSGYRNNGMLSEFSTPQVQLSSRGILSFQGYSQLQVSPFKFANSQYPSSFTISMQLRVNTYLNNMAFFQRLSKFNQQQLLTVQLLTTGSNNQFQIQVCLSNNSDCVKTSLTLLNLGQFHRLIMVFKQNPNLVTSSQQIDFYLDDNSFENLSFTSTVYQEDSSDQIIFSTTQGSFDLGFFSVSSGVYVNKVNQLVSNCAIVIGSEQPICFTCQGAYYRYEGNCLPSSSTTDLNNNQLQQNSIILSFVKLCDKKCQTCNPLQPSQCYTCSTDRINNPPRCQCPSHTFDLPETSYCPSFVANKRLNIGEIQVTQSSSLTYSQRVIFRYPLNCTPMIQLSIVNVQENYHASSQTQSVMMYADEPTSNSFLLNVLFQGKLQSLAIKYIASCDPNIQDGGQVIWNSSTSIPVSRNKYVFSITPQLSTQSIILFIQGYTKSMNSQQQPFNLISCQFNSSTNNIECQITNDYYSQLAIGWIGIGNNLQMPSTIYSTQINSNSNIYFDNMTGQKNLQQQLNLGAVKYIPNNLNWFGGINSFVYNGVISFGLSEQYNPVMQILSQNIQINSQTSVNQQGLVASAIFNSILCPNYCQICQPDDPYKCVQCNMPINQCTLDLSTCKGQDLQNNQQNQVYCSDIYGLCQSVTSGKCQICPLNYIMLSSGNCQQVQSTALGYSYKDYTQINFQNKNFLECDINCTSCIPSFQNPSQFICTVCRYGFYLLPNMLNCVACPMFDQNSQICSNNCKYTCLNCLLQDQLWVGNMQCTQFVDQSNNLNQLGVQYFQIVGNSLQINPQSPCSQGCAACNKDGTCIQCQSGYSLQSNGTCVKCGNNCLQCQQLYSGNQQVLICTQCMQGSSIDIQNSSQCLKCSLTCASCDTYSDLLGINLIEYTMNQFNQFFNILFDKSSFIQRCLSCIDINSIVSADGQNCVSKIQNCQFDAFGTQAMPMTYQQYFNLTLVSQATTSHLCYQCVQGYTLSSDQKSCVQGCSITNCQSCAQNQQGKVYCQICQNGMYYDNTQNLCTGSCLNNLFNCQLCNKKTGNSATTTSYNQCLQCSQGFYDYQNSQNCMNECALCNVYTKKCLMCKQGYYLNDSNICVNSQSGNIDYLNKVQPTLLTVNIPSISGCKSCPQFCQSCYEGNKYFSFTSYLTQFSTVLTDSQRIDYLKMFSASVICTQCMQGYILNQSLQICEPICGNSCNQCVSQQISPTVTYAKCLSCTNSNGYILTQDYLNFLNSQFYLTSTNQITVDVNFLINPSSNQQDCQLCPLTCQTCIYTGNQSSSMSQQIDFNIYQSQCLNCRQNVIVQSSSILSEYLIKKPIIMYNQAIQKCVIADSQMGFASQITKDYFVICGTQFDLNYVGSGTPQDPFIFENLIAQSQDLFLPFNTNQSDILMHQYILNEIGVINISINIYFNQNGVCKMNSMNLISNLYQNVNSLKNYNLQLNSYIIQNGKLKLQNGNAIFNLGQNMVIQGFNQVNILNIQFQNNGIKVMLNTKLDNTQQDLSLELQNVQFIQSNNINNTNSLIYLAQIPQNLNLINVIFQNKIQQLNDFIQIGQIYNGYIDSFFNINIQNLVISNCMLSQQASLISIPLATQFSIAVQNITISQSQFLSGATFMSQSSSISLESQIFQLPSLTQASFSQILLQNSILSDVQGLIGFFLIQQLNIQGVVIQNCTLNNTSVFQSSKMSLTNLNIFQNLLNMTYFINTITINVAQIQTLSSNSLAFNIQNINFQSNNITMPVTTNTNSYGILINIGLFTMIYSQTQVAVSGVLISKNLFLNPYLQEGSYILIQSFYNVNLSGVQVINNDNIPIIQIKNTMTTLINNIAIQNDILSQMSFSIMQIINPRQYLQINNITSINCNYVQSAIQLITNNENYFYNSANQISLQQITVLVSNLNISLSQLNLSRQFSQISLICVNAQSSQLQLTFSQIILQNNIYVNPNNQQSLSSNLGLMIQSLFSTVTINNSSFINNQYPTSQIGLIYSEVYSLIIQNSNFTNNNFNPSSKVNAFQTYGGIGYLIVVNSLLINNSYIQNTQAFQGGCFSVFPNNLATMQIQNSVIQGCYSEQSSGGFMYVNSIIQQSITIQAINTQFIQNYAYQDSAIFFILPVNNLQMQILSCTFSNNYAHNGKIILYQITNIQGNQQTKILLSQSQFTEDQNVMNQLSKRANSQINQQYNLFYLIYLSVFNITQCTFQIQNSQIIFINNAISHFIQNTTISMNQDLSSNSLFNYTKLQSIQYENMNVQRAQLSQQIYCSICLFQISNLQIISSQFSNIQCVNCVSGNVYIFSDSLTINNSLFQNNTSQNGGSLYLQQIGMQSMPVIQNCQFFSNKALKSGGSMYLNSVQNLVINNTLISSNQAFLGGGIYVDNYAFTLQYSQLYNNYAQVGGGIYGNNILPRFQSIKYQNIISNNQAQQYGKDYYAFPQKLKLINPSTYQINDTDSITVSSGNMAESFYLAFLDQDNVVIKQIYTVSPQITDPYLVSINITNSTSKEIKIDKITAQMQNGYGGLINFSESKLTVKQLNKNVSLTIYSSLMQQVKNITNYEYNLNVEFRPCILGEEQKPDQDGFQTCQTCRSGSFSLVAGESCRECPYFSDGSAAVCDGGSQVRLPPGYWRSDQSSYDIFYCESKPENCVGNRLGDFDQNKLDFYCDQGYIGALCEVCDTDGSVWGQRYGQKSNFICTLCSDTKSSTSSSILLSFLIIIIIAFTVSKTLKLITTSVYFDMLVECNAIVSSKGSYSLDFAAIYVKLFIHYFSLIVFLLQFNLDVQGDLQTASNYVANPLQGIIFSLDCQLSKRNQNMPLVYYKFSWMIIIPFILFILYISFCFILKVLRLHRIPMKFLTSIGLAFSFIFFHSPVVSSASGLTFCRKFGQNKYILSNLSMECYTSEHLYYISNLIVPTLVIVSVIIPLGVFALMNKNRKRLKKISVRFDYSLFSLGYTEKFYYWELLKLETRVIMILIMNIFYSNIAIKGILVLLINIIYSYVVSKINPYIRGQLNQAEIKVNNVIGFSLILGVLLNNDEYRAIRILSYIVLALVNSFIVLYLLSNIFITLNHYIKKFLFYLKENFPYLKSIIKVSYADHDKINRLWRRLSRYIVRYQFRRREDKNCSFYKGDKLDSKELSIFTQDKDQPTRFTLSQSLKKRALLIQSQIYQRLGNKDLALICKLKSDAITGIQQEDAKGFFVPTTIRQPKLYSNMPKSPQIQQKINESIRNSQKYIK</sequence>
<keyword evidence="3" id="KW-0732">Signal</keyword>
<reference evidence="6" key="1">
    <citation type="journal article" date="2006" name="PLoS Biol.">
        <title>Macronuclear genome sequence of the ciliate Tetrahymena thermophila, a model eukaryote.</title>
        <authorList>
            <person name="Eisen J.A."/>
            <person name="Coyne R.S."/>
            <person name="Wu M."/>
            <person name="Wu D."/>
            <person name="Thiagarajan M."/>
            <person name="Wortman J.R."/>
            <person name="Badger J.H."/>
            <person name="Ren Q."/>
            <person name="Amedeo P."/>
            <person name="Jones K.M."/>
            <person name="Tallon L.J."/>
            <person name="Delcher A.L."/>
            <person name="Salzberg S.L."/>
            <person name="Silva J.C."/>
            <person name="Haas B.J."/>
            <person name="Majoros W.H."/>
            <person name="Farzad M."/>
            <person name="Carlton J.M."/>
            <person name="Smith R.K. Jr."/>
            <person name="Garg J."/>
            <person name="Pearlman R.E."/>
            <person name="Karrer K.M."/>
            <person name="Sun L."/>
            <person name="Manning G."/>
            <person name="Elde N.C."/>
            <person name="Turkewitz A.P."/>
            <person name="Asai D.J."/>
            <person name="Wilkes D.E."/>
            <person name="Wang Y."/>
            <person name="Cai H."/>
            <person name="Collins K."/>
            <person name="Stewart B.A."/>
            <person name="Lee S.R."/>
            <person name="Wilamowska K."/>
            <person name="Weinberg Z."/>
            <person name="Ruzzo W.L."/>
            <person name="Wloga D."/>
            <person name="Gaertig J."/>
            <person name="Frankel J."/>
            <person name="Tsao C.-C."/>
            <person name="Gorovsky M.A."/>
            <person name="Keeling P.J."/>
            <person name="Waller R.F."/>
            <person name="Patron N.J."/>
            <person name="Cherry J.M."/>
            <person name="Stover N.A."/>
            <person name="Krieger C.J."/>
            <person name="del Toro C."/>
            <person name="Ryder H.F."/>
            <person name="Williamson S.C."/>
            <person name="Barbeau R.A."/>
            <person name="Hamilton E.P."/>
            <person name="Orias E."/>
        </authorList>
    </citation>
    <scope>NUCLEOTIDE SEQUENCE [LARGE SCALE GENOMIC DNA]</scope>
    <source>
        <strain evidence="6">SB210</strain>
    </source>
</reference>
<proteinExistence type="predicted"/>
<feature type="domain" description="EGF-like" evidence="4">
    <location>
        <begin position="1226"/>
        <end position="1262"/>
    </location>
</feature>
<feature type="domain" description="EGF-like" evidence="4">
    <location>
        <begin position="931"/>
        <end position="968"/>
    </location>
</feature>
<dbReference type="InterPro" id="IPR000742">
    <property type="entry name" value="EGF"/>
</dbReference>
<dbReference type="InParanoid" id="I7MK63"/>
<feature type="domain" description="EGF-like" evidence="4">
    <location>
        <begin position="1367"/>
        <end position="1430"/>
    </location>
</feature>
<feature type="transmembrane region" description="Helical" evidence="2">
    <location>
        <begin position="2985"/>
        <end position="3005"/>
    </location>
</feature>
<dbReference type="RefSeq" id="XP_001017810.2">
    <property type="nucleotide sequence ID" value="XM_001017810.2"/>
</dbReference>
<dbReference type="PANTHER" id="PTHR11319:SF35">
    <property type="entry name" value="OUTER MEMBRANE PROTEIN PMPC-RELATED"/>
    <property type="match status" value="1"/>
</dbReference>
<dbReference type="InterPro" id="IPR011050">
    <property type="entry name" value="Pectin_lyase_fold/virulence"/>
</dbReference>
<feature type="transmembrane region" description="Helical" evidence="2">
    <location>
        <begin position="3197"/>
        <end position="3224"/>
    </location>
</feature>
<feature type="signal peptide" evidence="3">
    <location>
        <begin position="1"/>
        <end position="28"/>
    </location>
</feature>
<keyword evidence="6" id="KW-1185">Reference proteome</keyword>
<evidence type="ECO:0000256" key="3">
    <source>
        <dbReference type="SAM" id="SignalP"/>
    </source>
</evidence>
<dbReference type="InterPro" id="IPR013320">
    <property type="entry name" value="ConA-like_dom_sf"/>
</dbReference>
<evidence type="ECO:0000256" key="1">
    <source>
        <dbReference type="ARBA" id="ARBA00023157"/>
    </source>
</evidence>
<feature type="chain" id="PRO_5003712426" evidence="3">
    <location>
        <begin position="29"/>
        <end position="3462"/>
    </location>
</feature>
<dbReference type="InterPro" id="IPR006212">
    <property type="entry name" value="Furin_repeat"/>
</dbReference>
<dbReference type="InterPro" id="IPR009030">
    <property type="entry name" value="Growth_fac_rcpt_cys_sf"/>
</dbReference>
<dbReference type="CDD" id="cd00064">
    <property type="entry name" value="FU"/>
    <property type="match status" value="1"/>
</dbReference>
<feature type="domain" description="EGF-like" evidence="4">
    <location>
        <begin position="858"/>
        <end position="905"/>
    </location>
</feature>
<protein>
    <submittedName>
        <fullName evidence="5">Transmembrane protein, putative</fullName>
    </submittedName>
</protein>
<keyword evidence="2 5" id="KW-0812">Transmembrane</keyword>
<feature type="transmembrane region" description="Helical" evidence="2">
    <location>
        <begin position="3273"/>
        <end position="3293"/>
    </location>
</feature>
<accession>I7MK63</accession>
<dbReference type="KEGG" id="tet:TTHERM_00439130"/>
<feature type="domain" description="EGF-like" evidence="4">
    <location>
        <begin position="1293"/>
        <end position="1337"/>
    </location>
</feature>
<keyword evidence="2" id="KW-1133">Transmembrane helix</keyword>
<dbReference type="SMART" id="SM00181">
    <property type="entry name" value="EGF"/>
    <property type="match status" value="6"/>
</dbReference>
<dbReference type="SUPFAM" id="SSF57184">
    <property type="entry name" value="Growth factor receptor domain"/>
    <property type="match status" value="2"/>
</dbReference>
<organism evidence="5 6">
    <name type="scientific">Tetrahymena thermophila (strain SB210)</name>
    <dbReference type="NCBI Taxonomy" id="312017"/>
    <lineage>
        <taxon>Eukaryota</taxon>
        <taxon>Sar</taxon>
        <taxon>Alveolata</taxon>
        <taxon>Ciliophora</taxon>
        <taxon>Intramacronucleata</taxon>
        <taxon>Oligohymenophorea</taxon>
        <taxon>Hymenostomatida</taxon>
        <taxon>Tetrahymenina</taxon>
        <taxon>Tetrahymenidae</taxon>
        <taxon>Tetrahymena</taxon>
    </lineage>
</organism>
<dbReference type="SUPFAM" id="SSF49899">
    <property type="entry name" value="Concanavalin A-like lectins/glucanases"/>
    <property type="match status" value="1"/>
</dbReference>
<dbReference type="PANTHER" id="PTHR11319">
    <property type="entry name" value="G PROTEIN-COUPLED RECEPTOR-RELATED"/>
    <property type="match status" value="1"/>
</dbReference>
<evidence type="ECO:0000313" key="5">
    <source>
        <dbReference type="EMBL" id="EAR97565.2"/>
    </source>
</evidence>
<dbReference type="Proteomes" id="UP000009168">
    <property type="component" value="Unassembled WGS sequence"/>
</dbReference>
<dbReference type="GeneID" id="7838256"/>
<dbReference type="SUPFAM" id="SSF51126">
    <property type="entry name" value="Pectin lyase-like"/>
    <property type="match status" value="1"/>
</dbReference>
<feature type="transmembrane region" description="Helical" evidence="2">
    <location>
        <begin position="3082"/>
        <end position="3100"/>
    </location>
</feature>
<feature type="transmembrane region" description="Helical" evidence="2">
    <location>
        <begin position="3132"/>
        <end position="3157"/>
    </location>
</feature>
<keyword evidence="2" id="KW-0472">Membrane</keyword>
<name>I7MK63_TETTS</name>
<keyword evidence="1" id="KW-1015">Disulfide bond</keyword>
<dbReference type="SMART" id="SM00261">
    <property type="entry name" value="FU"/>
    <property type="match status" value="5"/>
</dbReference>
<feature type="transmembrane region" description="Helical" evidence="2">
    <location>
        <begin position="3244"/>
        <end position="3261"/>
    </location>
</feature>
<feature type="transmembrane region" description="Helical" evidence="2">
    <location>
        <begin position="3049"/>
        <end position="3070"/>
    </location>
</feature>
<feature type="domain" description="EGF-like" evidence="4">
    <location>
        <begin position="1036"/>
        <end position="1066"/>
    </location>
</feature>